<dbReference type="InterPro" id="IPR011141">
    <property type="entry name" value="Polyketide_synthase_type-III"/>
</dbReference>
<gene>
    <name evidence="6" type="ORF">Ari01nite_15430</name>
</gene>
<evidence type="ECO:0000259" key="4">
    <source>
        <dbReference type="Pfam" id="PF00195"/>
    </source>
</evidence>
<evidence type="ECO:0000313" key="7">
    <source>
        <dbReference type="Proteomes" id="UP000636960"/>
    </source>
</evidence>
<reference evidence="6" key="1">
    <citation type="submission" date="2021-01" db="EMBL/GenBank/DDBJ databases">
        <title>Whole genome shotgun sequence of Actinoplanes rishiriensis NBRC 108556.</title>
        <authorList>
            <person name="Komaki H."/>
            <person name="Tamura T."/>
        </authorList>
    </citation>
    <scope>NUCLEOTIDE SEQUENCE</scope>
    <source>
        <strain evidence="6">NBRC 108556</strain>
    </source>
</reference>
<evidence type="ECO:0000256" key="1">
    <source>
        <dbReference type="ARBA" id="ARBA00005531"/>
    </source>
</evidence>
<name>A0A919JSQ1_9ACTN</name>
<dbReference type="GO" id="GO:0016747">
    <property type="term" value="F:acyltransferase activity, transferring groups other than amino-acyl groups"/>
    <property type="evidence" value="ECO:0007669"/>
    <property type="project" value="InterPro"/>
</dbReference>
<comment type="caution">
    <text evidence="6">The sequence shown here is derived from an EMBL/GenBank/DDBJ whole genome shotgun (WGS) entry which is preliminary data.</text>
</comment>
<accession>A0A919JSQ1</accession>
<keyword evidence="2" id="KW-0808">Transferase</keyword>
<dbReference type="GO" id="GO:0030639">
    <property type="term" value="P:polyketide biosynthetic process"/>
    <property type="evidence" value="ECO:0007669"/>
    <property type="project" value="TreeGrafter"/>
</dbReference>
<comment type="similarity">
    <text evidence="1">Belongs to the thiolase-like superfamily. Chalcone/stilbene synthases family.</text>
</comment>
<feature type="active site" description="Acyl-thioester intermediate" evidence="3">
    <location>
        <position position="155"/>
    </location>
</feature>
<dbReference type="SUPFAM" id="SSF53901">
    <property type="entry name" value="Thiolase-like"/>
    <property type="match status" value="1"/>
</dbReference>
<dbReference type="Pfam" id="PF02797">
    <property type="entry name" value="Chal_sti_synt_C"/>
    <property type="match status" value="1"/>
</dbReference>
<evidence type="ECO:0000313" key="6">
    <source>
        <dbReference type="EMBL" id="GIE94078.1"/>
    </source>
</evidence>
<dbReference type="PANTHER" id="PTHR11877">
    <property type="entry name" value="HYDROXYMETHYLGLUTARYL-COA SYNTHASE"/>
    <property type="match status" value="1"/>
</dbReference>
<dbReference type="Gene3D" id="3.40.47.10">
    <property type="match status" value="2"/>
</dbReference>
<dbReference type="Proteomes" id="UP000636960">
    <property type="component" value="Unassembled WGS sequence"/>
</dbReference>
<dbReference type="AlphaFoldDB" id="A0A919JSQ1"/>
<evidence type="ECO:0000256" key="3">
    <source>
        <dbReference type="PIRSR" id="PIRSR000451-1"/>
    </source>
</evidence>
<organism evidence="6 7">
    <name type="scientific">Paractinoplanes rishiriensis</name>
    <dbReference type="NCBI Taxonomy" id="1050105"/>
    <lineage>
        <taxon>Bacteria</taxon>
        <taxon>Bacillati</taxon>
        <taxon>Actinomycetota</taxon>
        <taxon>Actinomycetes</taxon>
        <taxon>Micromonosporales</taxon>
        <taxon>Micromonosporaceae</taxon>
        <taxon>Paractinoplanes</taxon>
    </lineage>
</organism>
<sequence>MMPIGDVRETDRLPLLREKTATIASVGSAFPDDSYSQDEVGALLGLHHPAVRKLLAAPHIRKRHLYLPPADPRTGRVPDESPAALRAKFSDGALQIGSRAVDRALHGAGLSTADVDHLVCVTSTGFLVPGLSSLFARELGFGRRLVRADVVGMGCNAGLNGLNPLVQWVANHPGRVALLVCCEINSAMYVVDDTPRTGVVNSLFGDGAAAAVLTGPGVYAAGAGTGGPRPVVLDFESWCIPEQWAAMRFDFDDAAGKWSFYIDPAIPSVIGGNVREPVTRLLRRHGMGLADVRHWVLHTGGGAVIDAVRDGLGLDEHDVRHSRSVLRDYGNISSGSFLVSLERLLAEGSAAEGDRGVLVTMGPGAQIETALVEWSA</sequence>
<dbReference type="InterPro" id="IPR012328">
    <property type="entry name" value="Chalcone/stilbene_synt_C"/>
</dbReference>
<dbReference type="InterPro" id="IPR001099">
    <property type="entry name" value="Chalcone/stilbene_synt_N"/>
</dbReference>
<evidence type="ECO:0000259" key="5">
    <source>
        <dbReference type="Pfam" id="PF02797"/>
    </source>
</evidence>
<dbReference type="InterPro" id="IPR016039">
    <property type="entry name" value="Thiolase-like"/>
</dbReference>
<feature type="domain" description="Chalcone/stilbene synthase N-terminal" evidence="4">
    <location>
        <begin position="91"/>
        <end position="213"/>
    </location>
</feature>
<dbReference type="Pfam" id="PF00195">
    <property type="entry name" value="Chal_sti_synt_N"/>
    <property type="match status" value="1"/>
</dbReference>
<dbReference type="EMBL" id="BOMV01000009">
    <property type="protein sequence ID" value="GIE94078.1"/>
    <property type="molecule type" value="Genomic_DNA"/>
</dbReference>
<dbReference type="CDD" id="cd00831">
    <property type="entry name" value="CHS_like"/>
    <property type="match status" value="1"/>
</dbReference>
<protein>
    <submittedName>
        <fullName evidence="6">Polyketide synthase</fullName>
    </submittedName>
</protein>
<dbReference type="PIRSF" id="PIRSF000451">
    <property type="entry name" value="PKS_III"/>
    <property type="match status" value="1"/>
</dbReference>
<proteinExistence type="inferred from homology"/>
<dbReference type="PANTHER" id="PTHR11877:SF46">
    <property type="entry name" value="TYPE III POLYKETIDE SYNTHASE A"/>
    <property type="match status" value="1"/>
</dbReference>
<keyword evidence="7" id="KW-1185">Reference proteome</keyword>
<feature type="domain" description="Chalcone/stilbene synthase C-terminal" evidence="5">
    <location>
        <begin position="260"/>
        <end position="372"/>
    </location>
</feature>
<evidence type="ECO:0000256" key="2">
    <source>
        <dbReference type="ARBA" id="ARBA00022679"/>
    </source>
</evidence>